<organism evidence="1">
    <name type="scientific">bioreactor metagenome</name>
    <dbReference type="NCBI Taxonomy" id="1076179"/>
    <lineage>
        <taxon>unclassified sequences</taxon>
        <taxon>metagenomes</taxon>
        <taxon>ecological metagenomes</taxon>
    </lineage>
</organism>
<dbReference type="EMBL" id="VSSQ01140232">
    <property type="protein sequence ID" value="MPN62353.1"/>
    <property type="molecule type" value="Genomic_DNA"/>
</dbReference>
<protein>
    <submittedName>
        <fullName evidence="1">Uncharacterized protein</fullName>
    </submittedName>
</protein>
<name>A0A645JSK7_9ZZZZ</name>
<proteinExistence type="predicted"/>
<reference evidence="1" key="1">
    <citation type="submission" date="2019-08" db="EMBL/GenBank/DDBJ databases">
        <authorList>
            <person name="Kucharzyk K."/>
            <person name="Murdoch R.W."/>
            <person name="Higgins S."/>
            <person name="Loffler F."/>
        </authorList>
    </citation>
    <scope>NUCLEOTIDE SEQUENCE</scope>
</reference>
<evidence type="ECO:0000313" key="1">
    <source>
        <dbReference type="EMBL" id="MPN62353.1"/>
    </source>
</evidence>
<gene>
    <name evidence="1" type="ORF">SDC9_210100</name>
</gene>
<sequence>MGAMPIFAKRIVGDNDGWLILSNDVNEVSRDLAFVPIAQGVLLIAGIHG</sequence>
<dbReference type="AlphaFoldDB" id="A0A645JSK7"/>
<accession>A0A645JSK7</accession>
<comment type="caution">
    <text evidence="1">The sequence shown here is derived from an EMBL/GenBank/DDBJ whole genome shotgun (WGS) entry which is preliminary data.</text>
</comment>